<keyword evidence="2" id="KW-0479">Metal-binding</keyword>
<keyword evidence="2" id="KW-0949">S-adenosyl-L-methionine</keyword>
<keyword evidence="2" id="KW-0143">Chaperone</keyword>
<dbReference type="NCBIfam" id="TIGR00539">
    <property type="entry name" value="hemN_rel"/>
    <property type="match status" value="1"/>
</dbReference>
<feature type="domain" description="Radical SAM core" evidence="3">
    <location>
        <begin position="24"/>
        <end position="257"/>
    </location>
</feature>
<dbReference type="PANTHER" id="PTHR13932:SF5">
    <property type="entry name" value="RADICAL S-ADENOSYL METHIONINE DOMAIN-CONTAINING PROTEIN 1, MITOCHONDRIAL"/>
    <property type="match status" value="1"/>
</dbReference>
<dbReference type="SFLD" id="SFLDF00562">
    <property type="entry name" value="HemN-like__clustered_with_heat"/>
    <property type="match status" value="1"/>
</dbReference>
<keyword evidence="2" id="KW-0408">Iron</keyword>
<evidence type="ECO:0000313" key="4">
    <source>
        <dbReference type="EMBL" id="GAA5170015.1"/>
    </source>
</evidence>
<dbReference type="RefSeq" id="WP_345534145.1">
    <property type="nucleotide sequence ID" value="NZ_BAABLD010000015.1"/>
</dbReference>
<dbReference type="SMART" id="SM00729">
    <property type="entry name" value="Elp3"/>
    <property type="match status" value="1"/>
</dbReference>
<organism evidence="4 5">
    <name type="scientific">Viridibacterium curvum</name>
    <dbReference type="NCBI Taxonomy" id="1101404"/>
    <lineage>
        <taxon>Bacteria</taxon>
        <taxon>Pseudomonadati</taxon>
        <taxon>Pseudomonadota</taxon>
        <taxon>Betaproteobacteria</taxon>
        <taxon>Rhodocyclales</taxon>
        <taxon>Rhodocyclaceae</taxon>
        <taxon>Viridibacterium</taxon>
    </lineage>
</organism>
<dbReference type="Pfam" id="PF06969">
    <property type="entry name" value="HemN_C"/>
    <property type="match status" value="1"/>
</dbReference>
<dbReference type="InterPro" id="IPR010723">
    <property type="entry name" value="HemN_C"/>
</dbReference>
<dbReference type="InterPro" id="IPR004559">
    <property type="entry name" value="HemW-like"/>
</dbReference>
<dbReference type="PANTHER" id="PTHR13932">
    <property type="entry name" value="COPROPORPHYRINIGEN III OXIDASE"/>
    <property type="match status" value="1"/>
</dbReference>
<evidence type="ECO:0000313" key="5">
    <source>
        <dbReference type="Proteomes" id="UP001500547"/>
    </source>
</evidence>
<name>A0ABP9R0P7_9RHOO</name>
<comment type="function">
    <text evidence="2">Probably acts as a heme chaperone, transferring heme to an unknown acceptor. Binds one molecule of heme per monomer, possibly covalently. Binds 1 [4Fe-4S] cluster. The cluster is coordinated with 3 cysteines and an exchangeable S-adenosyl-L-methionine.</text>
</comment>
<accession>A0ABP9R0P7</accession>
<dbReference type="SUPFAM" id="SSF102114">
    <property type="entry name" value="Radical SAM enzymes"/>
    <property type="match status" value="1"/>
</dbReference>
<evidence type="ECO:0000259" key="3">
    <source>
        <dbReference type="PROSITE" id="PS51918"/>
    </source>
</evidence>
<keyword evidence="2" id="KW-0411">Iron-sulfur</keyword>
<comment type="similarity">
    <text evidence="1">Belongs to the anaerobic coproporphyrinogen-III oxidase family. HemW subfamily.</text>
</comment>
<gene>
    <name evidence="4" type="primary">hemW</name>
    <name evidence="4" type="ORF">GCM10025770_32340</name>
</gene>
<comment type="caution">
    <text evidence="4">The sequence shown here is derived from an EMBL/GenBank/DDBJ whole genome shotgun (WGS) entry which is preliminary data.</text>
</comment>
<reference evidence="5" key="1">
    <citation type="journal article" date="2019" name="Int. J. Syst. Evol. Microbiol.">
        <title>The Global Catalogue of Microorganisms (GCM) 10K type strain sequencing project: providing services to taxonomists for standard genome sequencing and annotation.</title>
        <authorList>
            <consortium name="The Broad Institute Genomics Platform"/>
            <consortium name="The Broad Institute Genome Sequencing Center for Infectious Disease"/>
            <person name="Wu L."/>
            <person name="Ma J."/>
        </authorList>
    </citation>
    <scope>NUCLEOTIDE SEQUENCE [LARGE SCALE GENOMIC DNA]</scope>
    <source>
        <strain evidence="5">JCM 18715</strain>
    </source>
</reference>
<dbReference type="InterPro" id="IPR034505">
    <property type="entry name" value="Coproporphyrinogen-III_oxidase"/>
</dbReference>
<dbReference type="PROSITE" id="PS51918">
    <property type="entry name" value="RADICAL_SAM"/>
    <property type="match status" value="1"/>
</dbReference>
<dbReference type="SFLD" id="SFLDF00288">
    <property type="entry name" value="HemN-like__clustered_with_nucl"/>
    <property type="match status" value="1"/>
</dbReference>
<dbReference type="Proteomes" id="UP001500547">
    <property type="component" value="Unassembled WGS sequence"/>
</dbReference>
<dbReference type="InterPro" id="IPR007197">
    <property type="entry name" value="rSAM"/>
</dbReference>
<keyword evidence="2" id="KW-0963">Cytoplasm</keyword>
<keyword evidence="2" id="KW-0004">4Fe-4S</keyword>
<dbReference type="CDD" id="cd01335">
    <property type="entry name" value="Radical_SAM"/>
    <property type="match status" value="1"/>
</dbReference>
<dbReference type="SFLD" id="SFLDG01065">
    <property type="entry name" value="anaerobic_coproporphyrinogen-I"/>
    <property type="match status" value="1"/>
</dbReference>
<dbReference type="InterPro" id="IPR058240">
    <property type="entry name" value="rSAM_sf"/>
</dbReference>
<dbReference type="Pfam" id="PF04055">
    <property type="entry name" value="Radical_SAM"/>
    <property type="match status" value="1"/>
</dbReference>
<dbReference type="EMBL" id="BAABLD010000015">
    <property type="protein sequence ID" value="GAA5170015.1"/>
    <property type="molecule type" value="Genomic_DNA"/>
</dbReference>
<dbReference type="SFLD" id="SFLDS00029">
    <property type="entry name" value="Radical_SAM"/>
    <property type="match status" value="1"/>
</dbReference>
<evidence type="ECO:0000256" key="2">
    <source>
        <dbReference type="RuleBase" id="RU364116"/>
    </source>
</evidence>
<evidence type="ECO:0000256" key="1">
    <source>
        <dbReference type="ARBA" id="ARBA00006100"/>
    </source>
</evidence>
<keyword evidence="2" id="KW-0349">Heme</keyword>
<sequence length="405" mass="44574">MPRTIPILPQRIALPVPDNPVADLAAPPPLALYIHFPWCVKKCPYCDFNSHAVRDAGIPEDAYVAALLQDLQASLPQVWGRRVQSIFIGGGTPSLISEAGLDALLTGVRTLLPLAPDAEITLEANPGTVEAGKFAAFRAAGVTRVSLGIQSFDDAQLVKLGRIHDSREAQVAIELAARHFDTWNIDLMYALPEQSLAEAEADLDRALSFQPPHLSCYHLTLEPNTLFHRAPPPLPDDDTAADMQDMIETRLAAAGYQHYETSAFAQPGHRCQHNLNYWRFGDYLGIGAGAHGKLTSHEGVRREMRHKHPNAYLEAAATSGFVQEASWVAGKDLPFEFMMNTLRLLDGFSPTLLPLTTGLTIDQLQPQLARARTQGLLDISAERIAPTDKGRRFLNDLLEIFLDER</sequence>
<protein>
    <recommendedName>
        <fullName evidence="2">Heme chaperone HemW</fullName>
    </recommendedName>
</protein>
<proteinExistence type="inferred from homology"/>
<comment type="subcellular location">
    <subcellularLocation>
        <location evidence="2">Cytoplasm</location>
    </subcellularLocation>
</comment>
<dbReference type="InterPro" id="IPR006638">
    <property type="entry name" value="Elp3/MiaA/NifB-like_rSAM"/>
</dbReference>
<dbReference type="Gene3D" id="3.30.750.200">
    <property type="match status" value="1"/>
</dbReference>
<keyword evidence="5" id="KW-1185">Reference proteome</keyword>